<gene>
    <name evidence="1" type="ORF">J0S82_009120</name>
</gene>
<comment type="caution">
    <text evidence="1">The sequence shown here is derived from an EMBL/GenBank/DDBJ whole genome shotgun (WGS) entry which is preliminary data.</text>
</comment>
<dbReference type="AlphaFoldDB" id="A0A8J6DSY2"/>
<feature type="non-terminal residue" evidence="1">
    <location>
        <position position="258"/>
    </location>
</feature>
<dbReference type="EMBL" id="JAGFMF010011659">
    <property type="protein sequence ID" value="KAG8517178.1"/>
    <property type="molecule type" value="Genomic_DNA"/>
</dbReference>
<keyword evidence="2" id="KW-1185">Reference proteome</keyword>
<dbReference type="OrthoDB" id="10250831at2759"/>
<evidence type="ECO:0000313" key="2">
    <source>
        <dbReference type="Proteomes" id="UP000700334"/>
    </source>
</evidence>
<dbReference type="Proteomes" id="UP000700334">
    <property type="component" value="Unassembled WGS sequence"/>
</dbReference>
<proteinExistence type="predicted"/>
<accession>A0A8J6DSY2</accession>
<evidence type="ECO:0000313" key="1">
    <source>
        <dbReference type="EMBL" id="KAG8517178.1"/>
    </source>
</evidence>
<protein>
    <submittedName>
        <fullName evidence="1">Uncharacterized protein</fullName>
    </submittedName>
</protein>
<sequence>VVSGAWQAWVPGGREAGRSPSPGASHPLGCFAAAAALAGTGVLMTPPLYAHVHTQVSGMIQMGKLDEGTCKVRHNHCHNQIKSALHLLWKKMGEDATEEAQRYRMDEMSDRAKVLVLSDVLERTVEEQFFLMRRLENKLTTMGISYNFVTGSSFGMATLEYTTYREEMSDVELLEKEVIICWSEKISKKHVSKEPTKDLVKSAPSTKWLKEVEEETSGSEEVMTMRILSGCREKVRDLVVADGAWAASARSGPLISMT</sequence>
<dbReference type="Gene3D" id="1.25.40.180">
    <property type="match status" value="1"/>
</dbReference>
<reference evidence="1" key="1">
    <citation type="journal article" date="2021" name="Evol. Appl.">
        <title>The genome of the Pyrenean desman and the effects of bottlenecks and inbreeding on the genomic landscape of an endangered species.</title>
        <authorList>
            <person name="Escoda L."/>
            <person name="Castresana J."/>
        </authorList>
    </citation>
    <scope>NUCLEOTIDE SEQUENCE</scope>
    <source>
        <strain evidence="1">IBE-C5619</strain>
    </source>
</reference>
<feature type="non-terminal residue" evidence="1">
    <location>
        <position position="1"/>
    </location>
</feature>
<organism evidence="1 2">
    <name type="scientific">Galemys pyrenaicus</name>
    <name type="common">Iberian desman</name>
    <name type="synonym">Pyrenean desman</name>
    <dbReference type="NCBI Taxonomy" id="202257"/>
    <lineage>
        <taxon>Eukaryota</taxon>
        <taxon>Metazoa</taxon>
        <taxon>Chordata</taxon>
        <taxon>Craniata</taxon>
        <taxon>Vertebrata</taxon>
        <taxon>Euteleostomi</taxon>
        <taxon>Mammalia</taxon>
        <taxon>Eutheria</taxon>
        <taxon>Laurasiatheria</taxon>
        <taxon>Eulipotyphla</taxon>
        <taxon>Talpidae</taxon>
        <taxon>Galemys</taxon>
    </lineage>
</organism>
<name>A0A8J6DSY2_GALPY</name>